<keyword evidence="2" id="KW-1185">Reference proteome</keyword>
<reference evidence="2" key="1">
    <citation type="journal article" date="2019" name="Int. J. Syst. Evol. Microbiol.">
        <title>The Global Catalogue of Microorganisms (GCM) 10K type strain sequencing project: providing services to taxonomists for standard genome sequencing and annotation.</title>
        <authorList>
            <consortium name="The Broad Institute Genomics Platform"/>
            <consortium name="The Broad Institute Genome Sequencing Center for Infectious Disease"/>
            <person name="Wu L."/>
            <person name="Ma J."/>
        </authorList>
    </citation>
    <scope>NUCLEOTIDE SEQUENCE [LARGE SCALE GENOMIC DNA]</scope>
    <source>
        <strain evidence="2">CCUG 50349</strain>
    </source>
</reference>
<dbReference type="Proteomes" id="UP001595885">
    <property type="component" value="Unassembled WGS sequence"/>
</dbReference>
<evidence type="ECO:0000313" key="1">
    <source>
        <dbReference type="EMBL" id="MFC4740663.1"/>
    </source>
</evidence>
<name>A0ABV9P4X9_9FLAO</name>
<sequence>MKVDQKGHTTILKDTQGSFSNFIEKITEQFNSFKEQNLILDVSKDENLSIKDLKIAKDLNKKHKKEKKTMVFVASNIDFNEIPDYLLVVPSILEAQDIIEMEEIERDLGF</sequence>
<dbReference type="RefSeq" id="WP_379742496.1">
    <property type="nucleotide sequence ID" value="NZ_JBHSGW010000027.1"/>
</dbReference>
<evidence type="ECO:0000313" key="2">
    <source>
        <dbReference type="Proteomes" id="UP001595885"/>
    </source>
</evidence>
<organism evidence="1 2">
    <name type="scientific">Flavobacterium ponti</name>
    <dbReference type="NCBI Taxonomy" id="665133"/>
    <lineage>
        <taxon>Bacteria</taxon>
        <taxon>Pseudomonadati</taxon>
        <taxon>Bacteroidota</taxon>
        <taxon>Flavobacteriia</taxon>
        <taxon>Flavobacteriales</taxon>
        <taxon>Flavobacteriaceae</taxon>
        <taxon>Flavobacterium</taxon>
    </lineage>
</organism>
<proteinExistence type="predicted"/>
<accession>A0ABV9P4X9</accession>
<dbReference type="EMBL" id="JBHSGW010000027">
    <property type="protein sequence ID" value="MFC4740663.1"/>
    <property type="molecule type" value="Genomic_DNA"/>
</dbReference>
<gene>
    <name evidence="1" type="ORF">ACFO3U_11735</name>
</gene>
<comment type="caution">
    <text evidence="1">The sequence shown here is derived from an EMBL/GenBank/DDBJ whole genome shotgun (WGS) entry which is preliminary data.</text>
</comment>
<protein>
    <submittedName>
        <fullName evidence="1">Ribonuclease Z</fullName>
    </submittedName>
</protein>